<dbReference type="Proteomes" id="UP000683360">
    <property type="component" value="Unassembled WGS sequence"/>
</dbReference>
<protein>
    <submittedName>
        <fullName evidence="3">Uncharacterized protein</fullName>
    </submittedName>
</protein>
<dbReference type="OrthoDB" id="10470478at2759"/>
<keyword evidence="4" id="KW-1185">Reference proteome</keyword>
<keyword evidence="1" id="KW-0472">Membrane</keyword>
<dbReference type="AlphaFoldDB" id="A0A8S3T1B0"/>
<proteinExistence type="predicted"/>
<gene>
    <name evidence="3" type="ORF">MEDL_40693</name>
</gene>
<evidence type="ECO:0000256" key="2">
    <source>
        <dbReference type="SAM" id="SignalP"/>
    </source>
</evidence>
<keyword evidence="2" id="KW-0732">Signal</keyword>
<evidence type="ECO:0000313" key="3">
    <source>
        <dbReference type="EMBL" id="CAG2227685.1"/>
    </source>
</evidence>
<accession>A0A8S3T1B0</accession>
<reference evidence="3" key="1">
    <citation type="submission" date="2021-03" db="EMBL/GenBank/DDBJ databases">
        <authorList>
            <person name="Bekaert M."/>
        </authorList>
    </citation>
    <scope>NUCLEOTIDE SEQUENCE</scope>
</reference>
<dbReference type="EMBL" id="CAJPWZ010001970">
    <property type="protein sequence ID" value="CAG2227685.1"/>
    <property type="molecule type" value="Genomic_DNA"/>
</dbReference>
<feature type="signal peptide" evidence="2">
    <location>
        <begin position="1"/>
        <end position="23"/>
    </location>
</feature>
<keyword evidence="1" id="KW-0812">Transmembrane</keyword>
<keyword evidence="1" id="KW-1133">Transmembrane helix</keyword>
<evidence type="ECO:0000256" key="1">
    <source>
        <dbReference type="SAM" id="Phobius"/>
    </source>
</evidence>
<name>A0A8S3T1B0_MYTED</name>
<organism evidence="3 4">
    <name type="scientific">Mytilus edulis</name>
    <name type="common">Blue mussel</name>
    <dbReference type="NCBI Taxonomy" id="6550"/>
    <lineage>
        <taxon>Eukaryota</taxon>
        <taxon>Metazoa</taxon>
        <taxon>Spiralia</taxon>
        <taxon>Lophotrochozoa</taxon>
        <taxon>Mollusca</taxon>
        <taxon>Bivalvia</taxon>
        <taxon>Autobranchia</taxon>
        <taxon>Pteriomorphia</taxon>
        <taxon>Mytilida</taxon>
        <taxon>Mytiloidea</taxon>
        <taxon>Mytilidae</taxon>
        <taxon>Mytilinae</taxon>
        <taxon>Mytilus</taxon>
    </lineage>
</organism>
<evidence type="ECO:0000313" key="4">
    <source>
        <dbReference type="Proteomes" id="UP000683360"/>
    </source>
</evidence>
<sequence>METYMISALVFLYFCNLIFPSSAQEPYMHTVCEYITSNRYYYCPLLNKCCYLNGKWKCIDQIDSIVNGDYGNQPSCENYKRKPTSKGPSSSINKRTGYTINTYSTDDSDETISSGTIGAIVIFLVFTVPSCMFCCIFYVRKANAKKRKIIRIQQSRTVRPISEQSQYRIMGLYHDNGNSSTIITHPQTEGRCLDGGERLDTSTLENDNGSYLHDDTTYTSTVNPPSYEDIINRNAAAIDSVDPRTHTSVDVEGLANSIINNGYVTNLSDHTASVPKVNQHTPMV</sequence>
<comment type="caution">
    <text evidence="3">The sequence shown here is derived from an EMBL/GenBank/DDBJ whole genome shotgun (WGS) entry which is preliminary data.</text>
</comment>
<feature type="transmembrane region" description="Helical" evidence="1">
    <location>
        <begin position="117"/>
        <end position="139"/>
    </location>
</feature>
<feature type="chain" id="PRO_5035836010" evidence="2">
    <location>
        <begin position="24"/>
        <end position="284"/>
    </location>
</feature>